<dbReference type="PROSITE" id="PS51257">
    <property type="entry name" value="PROKAR_LIPOPROTEIN"/>
    <property type="match status" value="1"/>
</dbReference>
<protein>
    <recommendedName>
        <fullName evidence="4">Lipoprotein</fullName>
    </recommendedName>
</protein>
<evidence type="ECO:0000313" key="2">
    <source>
        <dbReference type="EMBL" id="PNH18747.1"/>
    </source>
</evidence>
<dbReference type="AlphaFoldDB" id="A0A2J8B1U3"/>
<comment type="caution">
    <text evidence="2">The sequence shown here is derived from an EMBL/GenBank/DDBJ whole genome shotgun (WGS) entry which is preliminary data.</text>
</comment>
<feature type="signal peptide" evidence="1">
    <location>
        <begin position="1"/>
        <end position="25"/>
    </location>
</feature>
<evidence type="ECO:0008006" key="4">
    <source>
        <dbReference type="Google" id="ProtNLM"/>
    </source>
</evidence>
<proteinExistence type="predicted"/>
<dbReference type="RefSeq" id="WP_034575500.1">
    <property type="nucleotide sequence ID" value="NZ_NBZD01000002.1"/>
</dbReference>
<gene>
    <name evidence="2" type="ORF">B7R76_04105</name>
</gene>
<evidence type="ECO:0000313" key="3">
    <source>
        <dbReference type="Proteomes" id="UP000236394"/>
    </source>
</evidence>
<organism evidence="2 3">
    <name type="scientific">Mageeibacillus indolicus</name>
    <dbReference type="NCBI Taxonomy" id="884684"/>
    <lineage>
        <taxon>Bacteria</taxon>
        <taxon>Bacillati</taxon>
        <taxon>Bacillota</taxon>
        <taxon>Clostridia</taxon>
        <taxon>Eubacteriales</taxon>
        <taxon>Oscillospiraceae</taxon>
        <taxon>Mageeibacillus</taxon>
    </lineage>
</organism>
<dbReference type="EMBL" id="NBZD01000002">
    <property type="protein sequence ID" value="PNH18747.1"/>
    <property type="molecule type" value="Genomic_DNA"/>
</dbReference>
<dbReference type="Proteomes" id="UP000236394">
    <property type="component" value="Unassembled WGS sequence"/>
</dbReference>
<accession>A0A2J8B1U3</accession>
<evidence type="ECO:0000256" key="1">
    <source>
        <dbReference type="SAM" id="SignalP"/>
    </source>
</evidence>
<keyword evidence="1" id="KW-0732">Signal</keyword>
<reference evidence="3" key="1">
    <citation type="submission" date="2017-04" db="EMBL/GenBank/DDBJ databases">
        <authorList>
            <person name="Bumgarner R.E."/>
            <person name="Fredricks D.N."/>
            <person name="Srinivasan S."/>
        </authorList>
    </citation>
    <scope>NUCLEOTIDE SEQUENCE [LARGE SCALE GENOMIC DNA]</scope>
    <source>
        <strain evidence="3">KA00405</strain>
    </source>
</reference>
<sequence length="224" mass="24110">MKKFCKKLTSTLLTLGIISTVTFTAACGKTESTASTAATAVATTAEVAATTPSSTEKNPDFTLTAGELTMNLSGDSWVKAPDNPNAAYYRINNDINVAYAEFSAQKFKTEGFMMKEYDSDPNQFYKQVESSIFPANPPTDKKTAYFSKNGEPENITIQGHPAHVYPIILHNPGQDLTANVLVFINGSHIHTTTIVAMPGNEKSIADYKIAVVNLLNAATFAAAK</sequence>
<feature type="chain" id="PRO_5039671372" description="Lipoprotein" evidence="1">
    <location>
        <begin position="26"/>
        <end position="224"/>
    </location>
</feature>
<name>A0A2J8B1U3_9FIRM</name>